<evidence type="ECO:0000313" key="1">
    <source>
        <dbReference type="EMBL" id="EFC36747.1"/>
    </source>
</evidence>
<dbReference type="InParanoid" id="D2W2H4"/>
<gene>
    <name evidence="1" type="ORF">NAEGRDRAFT_54185</name>
</gene>
<dbReference type="GeneID" id="8860952"/>
<name>D2W2H4_NAEGR</name>
<dbReference type="RefSeq" id="XP_002669491.1">
    <property type="nucleotide sequence ID" value="XM_002669445.1"/>
</dbReference>
<protein>
    <submittedName>
        <fullName evidence="1">Predicted protein</fullName>
    </submittedName>
</protein>
<organism evidence="2">
    <name type="scientific">Naegleria gruberi</name>
    <name type="common">Amoeba</name>
    <dbReference type="NCBI Taxonomy" id="5762"/>
    <lineage>
        <taxon>Eukaryota</taxon>
        <taxon>Discoba</taxon>
        <taxon>Heterolobosea</taxon>
        <taxon>Tetramitia</taxon>
        <taxon>Eutetramitia</taxon>
        <taxon>Vahlkampfiidae</taxon>
        <taxon>Naegleria</taxon>
    </lineage>
</organism>
<keyword evidence="2" id="KW-1185">Reference proteome</keyword>
<dbReference type="KEGG" id="ngr:NAEGRDRAFT_54185"/>
<evidence type="ECO:0000313" key="2">
    <source>
        <dbReference type="Proteomes" id="UP000006671"/>
    </source>
</evidence>
<dbReference type="OrthoDB" id="10639735at2759"/>
<dbReference type="Proteomes" id="UP000006671">
    <property type="component" value="Unassembled WGS sequence"/>
</dbReference>
<proteinExistence type="predicted"/>
<accession>D2W2H4</accession>
<dbReference type="AlphaFoldDB" id="D2W2H4"/>
<reference evidence="1 2" key="1">
    <citation type="journal article" date="2010" name="Cell">
        <title>The genome of Naegleria gruberi illuminates early eukaryotic versatility.</title>
        <authorList>
            <person name="Fritz-Laylin L.K."/>
            <person name="Prochnik S.E."/>
            <person name="Ginger M.L."/>
            <person name="Dacks J.B."/>
            <person name="Carpenter M.L."/>
            <person name="Field M.C."/>
            <person name="Kuo A."/>
            <person name="Paredez A."/>
            <person name="Chapman J."/>
            <person name="Pham J."/>
            <person name="Shu S."/>
            <person name="Neupane R."/>
            <person name="Cipriano M."/>
            <person name="Mancuso J."/>
            <person name="Tu H."/>
            <person name="Salamov A."/>
            <person name="Lindquist E."/>
            <person name="Shapiro H."/>
            <person name="Lucas S."/>
            <person name="Grigoriev I.V."/>
            <person name="Cande W.Z."/>
            <person name="Fulton C."/>
            <person name="Rokhsar D.S."/>
            <person name="Dawson S.C."/>
        </authorList>
    </citation>
    <scope>NUCLEOTIDE SEQUENCE [LARGE SCALE GENOMIC DNA]</scope>
    <source>
        <strain evidence="1 2">NEG-M</strain>
    </source>
</reference>
<dbReference type="VEuPathDB" id="AmoebaDB:NAEGRDRAFT_54185"/>
<sequence>MTKFNLTDVMNFVLENQHNPAYATAQVQTLNDGILQSKLVDSVMITTRNTIFTIQREDILNLYLFGSKLYRTCDCQDSTSDYDFIMIIKSEKYYFDGSMLIEGDLKCKDDSIENINVNIYHMDYFLNLLKEQYIWVIMLCYLKMPFSDRGEYVWKEEVDLVRKFYYPLRLHDNYSDNKDEMDGIGGFNLVKFKSATLTDISHHVAKSKRLWNNDGDFRKGAKNLLHAARFLGLSRDMLDLHERSNSEIIDIIEGKTKVDKLLINFSFANEEWEFILKPFSTIVKKIEEMADESTEKLLEIVNSEIEISENKVYLDMLSRLKLLIETNFEKNLLRSKTYEILEVHYKDRISEEMHYLFHFTYINSNLYSENNDSSDKLVVRKNVSSSKSIRGNRSKKKVHIHSNYDKYSQVETPTRDFSQVLKYIEKKGIEALKRDFSFSLHHYKNGSTELVFCVADKQHSPIWVQYTTTEEYLIAKNDPTQVSKAMNNEINVCQYFESIVLKKLENDQYEIVALNHRPMFNLFIDDGLDNDLIVGSTDLDFSKGTLIMEKLNGIAIIVFSYMNEGTGKMDWMVFSPDVQKKQRFTKDLNWNLGVYKRIDSLFSETSQSIGGIGDEEEMEQKFITDLFWKTLEKQNGKIDFKENQCYVFELCIVSHNQTRSEQEKLLKSLKFQPVQYDQTKLFLHGSYSFMNSGNSIKSENIFAISKDINIPTPNVLNEKFNELFGNRQETFVLDVRELEDNLRTMLRRHLHPLQCEGLVVTDQYNTSFKLFQMISPQILSLTEIVNINFHTNNANSNKRFCFDLLRINENWGKELSEFFKYDKQNISAQHTICVDGIKLFNESLEYFGTLCEESIELFMECKQVENSEGLTKNLLKKSFVDNIDKRFSKLKFYLVFIWDYCQDNYERERLLEGIKEFWSYSIPKRVSLIAQLMSKHGKSHTQSI</sequence>
<dbReference type="EMBL" id="GG738926">
    <property type="protein sequence ID" value="EFC36747.1"/>
    <property type="molecule type" value="Genomic_DNA"/>
</dbReference>